<organism evidence="2 3">
    <name type="scientific">Aspergillus heteromorphus CBS 117.55</name>
    <dbReference type="NCBI Taxonomy" id="1448321"/>
    <lineage>
        <taxon>Eukaryota</taxon>
        <taxon>Fungi</taxon>
        <taxon>Dikarya</taxon>
        <taxon>Ascomycota</taxon>
        <taxon>Pezizomycotina</taxon>
        <taxon>Eurotiomycetes</taxon>
        <taxon>Eurotiomycetidae</taxon>
        <taxon>Eurotiales</taxon>
        <taxon>Aspergillaceae</taxon>
        <taxon>Aspergillus</taxon>
        <taxon>Aspergillus subgen. Circumdati</taxon>
    </lineage>
</organism>
<dbReference type="Proteomes" id="UP000247233">
    <property type="component" value="Unassembled WGS sequence"/>
</dbReference>
<evidence type="ECO:0000313" key="2">
    <source>
        <dbReference type="EMBL" id="PWY61644.1"/>
    </source>
</evidence>
<feature type="non-terminal residue" evidence="2">
    <location>
        <position position="1"/>
    </location>
</feature>
<evidence type="ECO:0000256" key="1">
    <source>
        <dbReference type="SAM" id="MobiDB-lite"/>
    </source>
</evidence>
<dbReference type="AlphaFoldDB" id="A0A317UHT3"/>
<dbReference type="EMBL" id="MSFL01000174">
    <property type="protein sequence ID" value="PWY61644.1"/>
    <property type="molecule type" value="Genomic_DNA"/>
</dbReference>
<name>A0A317UHT3_9EURO</name>
<sequence>ERSPGETATHPRKAAGAQITQSRHGEYNLNPLTRNNWRASLVPAAAVISSLQ</sequence>
<proteinExistence type="predicted"/>
<keyword evidence="3" id="KW-1185">Reference proteome</keyword>
<feature type="region of interest" description="Disordered" evidence="1">
    <location>
        <begin position="1"/>
        <end position="31"/>
    </location>
</feature>
<accession>A0A317UHT3</accession>
<dbReference type="VEuPathDB" id="FungiDB:BO70DRAFT_304767"/>
<comment type="caution">
    <text evidence="2">The sequence shown here is derived from an EMBL/GenBank/DDBJ whole genome shotgun (WGS) entry which is preliminary data.</text>
</comment>
<protein>
    <submittedName>
        <fullName evidence="2">Uncharacterized protein</fullName>
    </submittedName>
</protein>
<reference evidence="2 3" key="1">
    <citation type="submission" date="2016-12" db="EMBL/GenBank/DDBJ databases">
        <title>The genomes of Aspergillus section Nigri reveals drivers in fungal speciation.</title>
        <authorList>
            <consortium name="DOE Joint Genome Institute"/>
            <person name="Vesth T.C."/>
            <person name="Nybo J."/>
            <person name="Theobald S."/>
            <person name="Brandl J."/>
            <person name="Frisvad J.C."/>
            <person name="Nielsen K.F."/>
            <person name="Lyhne E.K."/>
            <person name="Kogle M.E."/>
            <person name="Kuo A."/>
            <person name="Riley R."/>
            <person name="Clum A."/>
            <person name="Nolan M."/>
            <person name="Lipzen A."/>
            <person name="Salamov A."/>
            <person name="Henrissat B."/>
            <person name="Wiebenga A."/>
            <person name="De Vries R.P."/>
            <person name="Grigoriev I.V."/>
            <person name="Mortensen U.H."/>
            <person name="Andersen M.R."/>
            <person name="Baker S.E."/>
        </authorList>
    </citation>
    <scope>NUCLEOTIDE SEQUENCE [LARGE SCALE GENOMIC DNA]</scope>
    <source>
        <strain evidence="2 3">CBS 117.55</strain>
    </source>
</reference>
<gene>
    <name evidence="2" type="ORF">BO70DRAFT_304767</name>
</gene>
<evidence type="ECO:0000313" key="3">
    <source>
        <dbReference type="Proteomes" id="UP000247233"/>
    </source>
</evidence>